<organism evidence="2 3">
    <name type="scientific">Candidatus Thiodictyon syntrophicum</name>
    <dbReference type="NCBI Taxonomy" id="1166950"/>
    <lineage>
        <taxon>Bacteria</taxon>
        <taxon>Pseudomonadati</taxon>
        <taxon>Pseudomonadota</taxon>
        <taxon>Gammaproteobacteria</taxon>
        <taxon>Chromatiales</taxon>
        <taxon>Chromatiaceae</taxon>
        <taxon>Thiodictyon</taxon>
    </lineage>
</organism>
<evidence type="ECO:0000313" key="2">
    <source>
        <dbReference type="EMBL" id="AUB81416.1"/>
    </source>
</evidence>
<proteinExistence type="predicted"/>
<sequence>MTRKRLATLTFSLLCAAALDARAAVVELTLYDGTDPGGALLGQPGQTVGWGFRLVNNSNLYWLLVNSTDYARGGGAPNIGSYTDIYGPNAAAGIAPNGGFFLSYYSPTPGTGLGSYQIGDLIPVGSTTWGTIELTYDFWDGDPNDVGEPTGDGGIVTANASVTAIPVPPSLALVALGLLGLRRRRAVG</sequence>
<evidence type="ECO:0000256" key="1">
    <source>
        <dbReference type="SAM" id="SignalP"/>
    </source>
</evidence>
<protein>
    <recommendedName>
        <fullName evidence="4">PEP-CTERM protein-sorting domain-containing protein</fullName>
    </recommendedName>
</protein>
<gene>
    <name evidence="2" type="ORF">THSYN_10930</name>
</gene>
<dbReference type="OrthoDB" id="5573747at2"/>
<keyword evidence="3" id="KW-1185">Reference proteome</keyword>
<dbReference type="Proteomes" id="UP000232638">
    <property type="component" value="Chromosome"/>
</dbReference>
<reference evidence="2 3" key="1">
    <citation type="submission" date="2017-03" db="EMBL/GenBank/DDBJ databases">
        <title>Complete genome sequence of Candidatus 'Thiodictyon syntrophicum' sp. nov. strain Cad16T, a photolithoautotroph purple sulfur bacterium isolated from an alpine meromictic lake.</title>
        <authorList>
            <person name="Luedin S.M."/>
            <person name="Pothier J.F."/>
            <person name="Danza F."/>
            <person name="Storelli N."/>
            <person name="Wittwer M."/>
            <person name="Tonolla M."/>
        </authorList>
    </citation>
    <scope>NUCLEOTIDE SEQUENCE [LARGE SCALE GENOMIC DNA]</scope>
    <source>
        <strain evidence="2 3">Cad16T</strain>
    </source>
</reference>
<feature type="chain" id="PRO_5014688012" description="PEP-CTERM protein-sorting domain-containing protein" evidence="1">
    <location>
        <begin position="24"/>
        <end position="188"/>
    </location>
</feature>
<evidence type="ECO:0000313" key="3">
    <source>
        <dbReference type="Proteomes" id="UP000232638"/>
    </source>
</evidence>
<evidence type="ECO:0008006" key="4">
    <source>
        <dbReference type="Google" id="ProtNLM"/>
    </source>
</evidence>
<dbReference type="EMBL" id="CP020370">
    <property type="protein sequence ID" value="AUB81416.1"/>
    <property type="molecule type" value="Genomic_DNA"/>
</dbReference>
<accession>A0A2K8U759</accession>
<dbReference type="AlphaFoldDB" id="A0A2K8U759"/>
<name>A0A2K8U759_9GAMM</name>
<dbReference type="RefSeq" id="WP_100919188.1">
    <property type="nucleotide sequence ID" value="NZ_CP020370.1"/>
</dbReference>
<feature type="signal peptide" evidence="1">
    <location>
        <begin position="1"/>
        <end position="23"/>
    </location>
</feature>
<dbReference type="KEGG" id="tsy:THSYN_10930"/>
<keyword evidence="1" id="KW-0732">Signal</keyword>